<dbReference type="KEGG" id="hpel:HZS54_11575"/>
<sequence>MNTYYCILEFESEVSLFLGKLPLVDAEDGVALDKYDGPEPIATDGTVPRPWGADDESSVPLPDTVDSTDPFQVAPTASFYQRPYGALSDVLDDQPEAVHVFTTDTDDETALSDANGVEYYENVTGERAGGDIQTIERGYEWDETAVNTGATPTDVKFSTATHLVGFVDGQDMHDPYTHLGVAKTDSAIQAFYDVLTALDGTPLWTPEAYTVDEHQTFEASAVLNPDYKYPSEA</sequence>
<accession>A0A7D5SVD9</accession>
<reference evidence="2 3" key="1">
    <citation type="submission" date="2020-07" db="EMBL/GenBank/DDBJ databases">
        <title>Halosimplex litoreum sp. nov. and Halosimplex rubrum sp. nov., isolated from different salt environments.</title>
        <authorList>
            <person name="Cui H."/>
        </authorList>
    </citation>
    <scope>NUCLEOTIDE SEQUENCE [LARGE SCALE GENOMIC DNA]</scope>
    <source>
        <strain evidence="2 3">R2</strain>
    </source>
</reference>
<protein>
    <submittedName>
        <fullName evidence="2">Uncharacterized protein</fullName>
    </submittedName>
</protein>
<dbReference type="Proteomes" id="UP000509346">
    <property type="component" value="Chromosome"/>
</dbReference>
<gene>
    <name evidence="2" type="ORF">HZS54_11575</name>
</gene>
<dbReference type="EMBL" id="CP058909">
    <property type="protein sequence ID" value="QLH82207.1"/>
    <property type="molecule type" value="Genomic_DNA"/>
</dbReference>
<evidence type="ECO:0000313" key="3">
    <source>
        <dbReference type="Proteomes" id="UP000509346"/>
    </source>
</evidence>
<organism evidence="2 3">
    <name type="scientific">Halosimplex pelagicum</name>
    <dbReference type="NCBI Taxonomy" id="869886"/>
    <lineage>
        <taxon>Archaea</taxon>
        <taxon>Methanobacteriati</taxon>
        <taxon>Methanobacteriota</taxon>
        <taxon>Stenosarchaea group</taxon>
        <taxon>Halobacteria</taxon>
        <taxon>Halobacteriales</taxon>
        <taxon>Haloarculaceae</taxon>
        <taxon>Halosimplex</taxon>
    </lineage>
</organism>
<keyword evidence="3" id="KW-1185">Reference proteome</keyword>
<dbReference type="RefSeq" id="WP_179922675.1">
    <property type="nucleotide sequence ID" value="NZ_CP058909.1"/>
</dbReference>
<dbReference type="GeneID" id="56083238"/>
<dbReference type="AlphaFoldDB" id="A0A7D5SVD9"/>
<proteinExistence type="predicted"/>
<evidence type="ECO:0000256" key="1">
    <source>
        <dbReference type="SAM" id="MobiDB-lite"/>
    </source>
</evidence>
<name>A0A7D5SVD9_9EURY</name>
<feature type="region of interest" description="Disordered" evidence="1">
    <location>
        <begin position="33"/>
        <end position="67"/>
    </location>
</feature>
<evidence type="ECO:0000313" key="2">
    <source>
        <dbReference type="EMBL" id="QLH82207.1"/>
    </source>
</evidence>